<sequence length="121" mass="13025">MILRQAEAAARVLMPNRKYAGNCSVIDDMPQCYRATSRRYVRHAKVPFFSGCETRPETFAPDGSNGTSHPNDTHAVGAAGTRSGRAEYQSHEIAVADDASSARSGNRESQLLATVGILGDQ</sequence>
<evidence type="ECO:0000313" key="2">
    <source>
        <dbReference type="EMBL" id="KFB67408.1"/>
    </source>
</evidence>
<dbReference type="Proteomes" id="UP000019812">
    <property type="component" value="Unassembled WGS sequence"/>
</dbReference>
<protein>
    <submittedName>
        <fullName evidence="2">Uncharacterized protein</fullName>
    </submittedName>
</protein>
<dbReference type="STRING" id="1457154.CAPSK01_003167"/>
<organism evidence="2 3">
    <name type="scientific">Candidatus Accumulibacter vicinus</name>
    <dbReference type="NCBI Taxonomy" id="2954382"/>
    <lineage>
        <taxon>Bacteria</taxon>
        <taxon>Pseudomonadati</taxon>
        <taxon>Pseudomonadota</taxon>
        <taxon>Betaproteobacteria</taxon>
        <taxon>Candidatus Accumulibacter</taxon>
    </lineage>
</organism>
<evidence type="ECO:0000256" key="1">
    <source>
        <dbReference type="SAM" id="MobiDB-lite"/>
    </source>
</evidence>
<name>A0A084XY64_9PROT</name>
<reference evidence="2 3" key="1">
    <citation type="submission" date="2014-07" db="EMBL/GenBank/DDBJ databases">
        <title>Expanding our view of genomic diversity in Candidatus Accumulibacter clades.</title>
        <authorList>
            <person name="Skennerton C.T."/>
            <person name="Barr J.J."/>
            <person name="Slater F.R."/>
            <person name="Bond P.L."/>
            <person name="Tyson G.W."/>
        </authorList>
    </citation>
    <scope>NUCLEOTIDE SEQUENCE [LARGE SCALE GENOMIC DNA]</scope>
    <source>
        <strain evidence="3">SK-01</strain>
    </source>
</reference>
<dbReference type="EMBL" id="JDSS02000028">
    <property type="protein sequence ID" value="KFB67408.1"/>
    <property type="molecule type" value="Genomic_DNA"/>
</dbReference>
<gene>
    <name evidence="2" type="ORF">CAPSK01_003167</name>
</gene>
<accession>A0A084XY64</accession>
<comment type="caution">
    <text evidence="2">The sequence shown here is derived from an EMBL/GenBank/DDBJ whole genome shotgun (WGS) entry which is preliminary data.</text>
</comment>
<proteinExistence type="predicted"/>
<feature type="region of interest" description="Disordered" evidence="1">
    <location>
        <begin position="53"/>
        <end position="85"/>
    </location>
</feature>
<evidence type="ECO:0000313" key="3">
    <source>
        <dbReference type="Proteomes" id="UP000019812"/>
    </source>
</evidence>
<dbReference type="AlphaFoldDB" id="A0A084XY64"/>